<evidence type="ECO:0000256" key="1">
    <source>
        <dbReference type="ARBA" id="ARBA00004651"/>
    </source>
</evidence>
<feature type="transmembrane region" description="Helical" evidence="6">
    <location>
        <begin position="210"/>
        <end position="233"/>
    </location>
</feature>
<dbReference type="PANTHER" id="PTHR30482:SF10">
    <property type="entry name" value="HIGH-AFFINITY BRANCHED-CHAIN AMINO ACID TRANSPORT PROTEIN BRAE"/>
    <property type="match status" value="1"/>
</dbReference>
<dbReference type="AlphaFoldDB" id="A0A9W6JUT3"/>
<reference evidence="7" key="2">
    <citation type="submission" date="2023-01" db="EMBL/GenBank/DDBJ databases">
        <authorList>
            <person name="Sun Q."/>
            <person name="Evtushenko L."/>
        </authorList>
    </citation>
    <scope>NUCLEOTIDE SEQUENCE</scope>
    <source>
        <strain evidence="7">VKM B-2789</strain>
    </source>
</reference>
<protein>
    <submittedName>
        <fullName evidence="7">Branched-chain amino acid ABC transporter permease</fullName>
    </submittedName>
</protein>
<evidence type="ECO:0000256" key="5">
    <source>
        <dbReference type="ARBA" id="ARBA00023136"/>
    </source>
</evidence>
<feature type="transmembrane region" description="Helical" evidence="6">
    <location>
        <begin position="57"/>
        <end position="77"/>
    </location>
</feature>
<dbReference type="InterPro" id="IPR001851">
    <property type="entry name" value="ABC_transp_permease"/>
</dbReference>
<comment type="caution">
    <text evidence="7">The sequence shown here is derived from an EMBL/GenBank/DDBJ whole genome shotgun (WGS) entry which is preliminary data.</text>
</comment>
<dbReference type="InterPro" id="IPR043428">
    <property type="entry name" value="LivM-like"/>
</dbReference>
<evidence type="ECO:0000256" key="2">
    <source>
        <dbReference type="ARBA" id="ARBA00022475"/>
    </source>
</evidence>
<dbReference type="PANTHER" id="PTHR30482">
    <property type="entry name" value="HIGH-AFFINITY BRANCHED-CHAIN AMINO ACID TRANSPORT SYSTEM PERMEASE"/>
    <property type="match status" value="1"/>
</dbReference>
<keyword evidence="8" id="KW-1185">Reference proteome</keyword>
<evidence type="ECO:0000313" key="8">
    <source>
        <dbReference type="Proteomes" id="UP001143330"/>
    </source>
</evidence>
<dbReference type="EMBL" id="BSFM01000012">
    <property type="protein sequence ID" value="GLK84151.1"/>
    <property type="molecule type" value="Genomic_DNA"/>
</dbReference>
<feature type="transmembrane region" description="Helical" evidence="6">
    <location>
        <begin position="6"/>
        <end position="24"/>
    </location>
</feature>
<accession>A0A9W6JUT3</accession>
<keyword evidence="4 6" id="KW-1133">Transmembrane helix</keyword>
<keyword evidence="5 6" id="KW-0472">Membrane</keyword>
<evidence type="ECO:0000313" key="7">
    <source>
        <dbReference type="EMBL" id="GLK84151.1"/>
    </source>
</evidence>
<dbReference type="RefSeq" id="WP_213358455.1">
    <property type="nucleotide sequence ID" value="NZ_BSFM01000012.1"/>
</dbReference>
<dbReference type="CDD" id="cd06581">
    <property type="entry name" value="TM_PBP1_LivM_like"/>
    <property type="match status" value="1"/>
</dbReference>
<proteinExistence type="predicted"/>
<name>A0A9W6JUT3_9HYPH</name>
<sequence length="290" mass="30568">MLDFAIYCLTIVAVWSVLGLSLNIQFGLTGLVNFGQILPFGLGAYAAALAAQAGMPWPAGAALGLAFAVVVSLLVLLPARRLSQDYWALITLGAGELFRLTALNAPALGGADGLTVPRFADPHLALACALALMAAAWFMAHRIARSPFGRMLKVLREDEVLAATLGRNPVTYQRTVSIIGWAMAAAAGVLYAHIVGYVSPSSFTVTETFIVWTALILGGPGSTLGVVIGAAAVQLLSVSSRFVAGWIDLPADVLANGRLALFGLVLVLMFLFRPQGLIPETKEVRDAERH</sequence>
<dbReference type="GO" id="GO:0015658">
    <property type="term" value="F:branched-chain amino acid transmembrane transporter activity"/>
    <property type="evidence" value="ECO:0007669"/>
    <property type="project" value="InterPro"/>
</dbReference>
<feature type="transmembrane region" description="Helical" evidence="6">
    <location>
        <begin position="124"/>
        <end position="144"/>
    </location>
</feature>
<feature type="transmembrane region" description="Helical" evidence="6">
    <location>
        <begin position="253"/>
        <end position="272"/>
    </location>
</feature>
<keyword evidence="2" id="KW-1003">Cell membrane</keyword>
<dbReference type="Proteomes" id="UP001143330">
    <property type="component" value="Unassembled WGS sequence"/>
</dbReference>
<keyword evidence="3 6" id="KW-0812">Transmembrane</keyword>
<evidence type="ECO:0000256" key="6">
    <source>
        <dbReference type="SAM" id="Phobius"/>
    </source>
</evidence>
<gene>
    <name evidence="7" type="ORF">GCM10017653_22210</name>
</gene>
<feature type="transmembrane region" description="Helical" evidence="6">
    <location>
        <begin position="31"/>
        <end position="51"/>
    </location>
</feature>
<dbReference type="GO" id="GO:0005886">
    <property type="term" value="C:plasma membrane"/>
    <property type="evidence" value="ECO:0007669"/>
    <property type="project" value="UniProtKB-SubCell"/>
</dbReference>
<evidence type="ECO:0000256" key="3">
    <source>
        <dbReference type="ARBA" id="ARBA00022692"/>
    </source>
</evidence>
<organism evidence="7 8">
    <name type="scientific">Ancylobacter defluvii</name>
    <dbReference type="NCBI Taxonomy" id="1282440"/>
    <lineage>
        <taxon>Bacteria</taxon>
        <taxon>Pseudomonadati</taxon>
        <taxon>Pseudomonadota</taxon>
        <taxon>Alphaproteobacteria</taxon>
        <taxon>Hyphomicrobiales</taxon>
        <taxon>Xanthobacteraceae</taxon>
        <taxon>Ancylobacter</taxon>
    </lineage>
</organism>
<evidence type="ECO:0000256" key="4">
    <source>
        <dbReference type="ARBA" id="ARBA00022989"/>
    </source>
</evidence>
<feature type="transmembrane region" description="Helical" evidence="6">
    <location>
        <begin position="178"/>
        <end position="198"/>
    </location>
</feature>
<comment type="subcellular location">
    <subcellularLocation>
        <location evidence="1">Cell membrane</location>
        <topology evidence="1">Multi-pass membrane protein</topology>
    </subcellularLocation>
</comment>
<reference evidence="7" key="1">
    <citation type="journal article" date="2014" name="Int. J. Syst. Evol. Microbiol.">
        <title>Complete genome sequence of Corynebacterium casei LMG S-19264T (=DSM 44701T), isolated from a smear-ripened cheese.</title>
        <authorList>
            <consortium name="US DOE Joint Genome Institute (JGI-PGF)"/>
            <person name="Walter F."/>
            <person name="Albersmeier A."/>
            <person name="Kalinowski J."/>
            <person name="Ruckert C."/>
        </authorList>
    </citation>
    <scope>NUCLEOTIDE SEQUENCE</scope>
    <source>
        <strain evidence="7">VKM B-2789</strain>
    </source>
</reference>
<dbReference type="Pfam" id="PF02653">
    <property type="entry name" value="BPD_transp_2"/>
    <property type="match status" value="1"/>
</dbReference>